<dbReference type="InterPro" id="IPR036396">
    <property type="entry name" value="Cyt_P450_sf"/>
</dbReference>
<keyword evidence="1 3" id="KW-0479">Metal-binding</keyword>
<dbReference type="Pfam" id="PF00067">
    <property type="entry name" value="p450"/>
    <property type="match status" value="1"/>
</dbReference>
<dbReference type="Gene3D" id="1.10.630.10">
    <property type="entry name" value="Cytochrome P450"/>
    <property type="match status" value="1"/>
</dbReference>
<dbReference type="PANTHER" id="PTHR24301:SF2">
    <property type="entry name" value="THROMBOXANE-A SYNTHASE"/>
    <property type="match status" value="1"/>
</dbReference>
<evidence type="ECO:0000256" key="4">
    <source>
        <dbReference type="SAM" id="SignalP"/>
    </source>
</evidence>
<comment type="similarity">
    <text evidence="3">Belongs to the cytochrome P450 family.</text>
</comment>
<feature type="chain" id="PRO_5046185428" description="Cytochrome P450" evidence="4">
    <location>
        <begin position="19"/>
        <end position="544"/>
    </location>
</feature>
<evidence type="ECO:0000256" key="2">
    <source>
        <dbReference type="ARBA" id="ARBA00023004"/>
    </source>
</evidence>
<accession>A0ABR2WFL3</accession>
<dbReference type="InterPro" id="IPR001128">
    <property type="entry name" value="Cyt_P450"/>
</dbReference>
<dbReference type="InterPro" id="IPR002401">
    <property type="entry name" value="Cyt_P450_E_grp-I"/>
</dbReference>
<organism evidence="5 6">
    <name type="scientific">Basidiobolus ranarum</name>
    <dbReference type="NCBI Taxonomy" id="34480"/>
    <lineage>
        <taxon>Eukaryota</taxon>
        <taxon>Fungi</taxon>
        <taxon>Fungi incertae sedis</taxon>
        <taxon>Zoopagomycota</taxon>
        <taxon>Entomophthoromycotina</taxon>
        <taxon>Basidiobolomycetes</taxon>
        <taxon>Basidiobolales</taxon>
        <taxon>Basidiobolaceae</taxon>
        <taxon>Basidiobolus</taxon>
    </lineage>
</organism>
<keyword evidence="3" id="KW-0349">Heme</keyword>
<evidence type="ECO:0000256" key="1">
    <source>
        <dbReference type="ARBA" id="ARBA00022723"/>
    </source>
</evidence>
<keyword evidence="2 3" id="KW-0408">Iron</keyword>
<gene>
    <name evidence="5" type="ORF">K7432_015858</name>
</gene>
<dbReference type="PRINTS" id="PR00463">
    <property type="entry name" value="EP450I"/>
</dbReference>
<sequence>MMFITGVLVSLALLAAYAIYVKKSPYSHIPGPKGNPFFGHIFQLRFEELIRDLENWAWEYGPVFHLRLFTKSCLVISDVQMCHDILKARPDGFSRGAGLAKVAKDFNADGIFTHEGDEWRHSRYWIATAFSPTKVREFKKCVWYHSKKLQGKLSDIADQQKVLLDQQYVDSAASTTSKFPIKYQYHGHDLTDTIMKEIQSTILSIVCDVSFSWGDADFLSADVLERSKIFLARIFERAFSTFPIWKLYKSEKDRIAESMKEEFDHRIQTLIETRYKTQTKDNRESQTLLDTLMKSTLEVDGEADDLSEKRRRIHRLTHSQMKANLLIVVMAGYETTATVMSWILYELAKCPRYQERIRAEVKQAFGDINQFDIDHDPDTIEKILNSSASQIPFVHSFIQETLRLHSVAPLSHLSAIKDQEIQGVKIKKGTDIFMLSRVATLRSWPTSAPLKFNPEQWLGENGETEGEIKTMNQLGLTFGFGPRVCPGRHLAETELIVLTAMISSNFKLSLIDTLPADEPVMEKVLFTAYPGNLHIRIEQYEDST</sequence>
<keyword evidence="4" id="KW-0732">Signal</keyword>
<keyword evidence="3" id="KW-0560">Oxidoreductase</keyword>
<evidence type="ECO:0000256" key="3">
    <source>
        <dbReference type="RuleBase" id="RU000461"/>
    </source>
</evidence>
<dbReference type="PANTHER" id="PTHR24301">
    <property type="entry name" value="THROMBOXANE-A SYNTHASE"/>
    <property type="match status" value="1"/>
</dbReference>
<protein>
    <recommendedName>
        <fullName evidence="7">Cytochrome P450</fullName>
    </recommendedName>
</protein>
<proteinExistence type="inferred from homology"/>
<comment type="caution">
    <text evidence="5">The sequence shown here is derived from an EMBL/GenBank/DDBJ whole genome shotgun (WGS) entry which is preliminary data.</text>
</comment>
<feature type="signal peptide" evidence="4">
    <location>
        <begin position="1"/>
        <end position="18"/>
    </location>
</feature>
<dbReference type="PROSITE" id="PS00086">
    <property type="entry name" value="CYTOCHROME_P450"/>
    <property type="match status" value="1"/>
</dbReference>
<evidence type="ECO:0008006" key="7">
    <source>
        <dbReference type="Google" id="ProtNLM"/>
    </source>
</evidence>
<keyword evidence="6" id="KW-1185">Reference proteome</keyword>
<keyword evidence="3" id="KW-0503">Monooxygenase</keyword>
<evidence type="ECO:0000313" key="6">
    <source>
        <dbReference type="Proteomes" id="UP001479436"/>
    </source>
</evidence>
<dbReference type="EMBL" id="JASJQH010002315">
    <property type="protein sequence ID" value="KAK9760288.1"/>
    <property type="molecule type" value="Genomic_DNA"/>
</dbReference>
<dbReference type="SUPFAM" id="SSF48264">
    <property type="entry name" value="Cytochrome P450"/>
    <property type="match status" value="1"/>
</dbReference>
<dbReference type="InterPro" id="IPR017972">
    <property type="entry name" value="Cyt_P450_CS"/>
</dbReference>
<dbReference type="PRINTS" id="PR00385">
    <property type="entry name" value="P450"/>
</dbReference>
<dbReference type="Proteomes" id="UP001479436">
    <property type="component" value="Unassembled WGS sequence"/>
</dbReference>
<evidence type="ECO:0000313" key="5">
    <source>
        <dbReference type="EMBL" id="KAK9760288.1"/>
    </source>
</evidence>
<name>A0ABR2WFL3_9FUNG</name>
<reference evidence="5 6" key="1">
    <citation type="submission" date="2023-04" db="EMBL/GenBank/DDBJ databases">
        <title>Genome of Basidiobolus ranarum AG-B5.</title>
        <authorList>
            <person name="Stajich J.E."/>
            <person name="Carter-House D."/>
            <person name="Gryganskyi A."/>
        </authorList>
    </citation>
    <scope>NUCLEOTIDE SEQUENCE [LARGE SCALE GENOMIC DNA]</scope>
    <source>
        <strain evidence="5 6">AG-B5</strain>
    </source>
</reference>